<comment type="caution">
    <text evidence="1">The sequence shown here is derived from an EMBL/GenBank/DDBJ whole genome shotgun (WGS) entry which is preliminary data.</text>
</comment>
<name>A0A8H5HMD2_9AGAR</name>
<evidence type="ECO:0000313" key="2">
    <source>
        <dbReference type="Proteomes" id="UP000565441"/>
    </source>
</evidence>
<accession>A0A8H5HMD2</accession>
<dbReference type="AlphaFoldDB" id="A0A8H5HMD2"/>
<sequence length="250" mass="27881">MLLAVPQSHVSSSSLPNHSNRSRVYGLPNVCTTYEYVHEGGYISSALAYVYINQHPQNALIRGVNSIYEAAPLANKGKLAAPFLRYVIMVSDMLRLHLEGDQMFFTRRNTQGKSIVDFLGIAESHSNNFSGLFTFLTGLQQKLKSWNKSPETYSYIDLRGSLGTLGPLMLRSMESQAKNLIWLASHSDMAVLLPFVLSHHDPVTSAKWPTVAPEGLKMVPGFVKKDTPCWEFAPFDPVTKQRRPTPSPAR</sequence>
<keyword evidence="2" id="KW-1185">Reference proteome</keyword>
<organism evidence="1 2">
    <name type="scientific">Tricholomella constricta</name>
    <dbReference type="NCBI Taxonomy" id="117010"/>
    <lineage>
        <taxon>Eukaryota</taxon>
        <taxon>Fungi</taxon>
        <taxon>Dikarya</taxon>
        <taxon>Basidiomycota</taxon>
        <taxon>Agaricomycotina</taxon>
        <taxon>Agaricomycetes</taxon>
        <taxon>Agaricomycetidae</taxon>
        <taxon>Agaricales</taxon>
        <taxon>Tricholomatineae</taxon>
        <taxon>Lyophyllaceae</taxon>
        <taxon>Tricholomella</taxon>
    </lineage>
</organism>
<dbReference type="Proteomes" id="UP000565441">
    <property type="component" value="Unassembled WGS sequence"/>
</dbReference>
<proteinExistence type="predicted"/>
<dbReference type="EMBL" id="JAACJP010000003">
    <property type="protein sequence ID" value="KAF5385774.1"/>
    <property type="molecule type" value="Genomic_DNA"/>
</dbReference>
<dbReference type="OrthoDB" id="58416at2759"/>
<protein>
    <submittedName>
        <fullName evidence="1">Uncharacterized protein</fullName>
    </submittedName>
</protein>
<evidence type="ECO:0000313" key="1">
    <source>
        <dbReference type="EMBL" id="KAF5385774.1"/>
    </source>
</evidence>
<reference evidence="1 2" key="1">
    <citation type="journal article" date="2020" name="ISME J.">
        <title>Uncovering the hidden diversity of litter-decomposition mechanisms in mushroom-forming fungi.</title>
        <authorList>
            <person name="Floudas D."/>
            <person name="Bentzer J."/>
            <person name="Ahren D."/>
            <person name="Johansson T."/>
            <person name="Persson P."/>
            <person name="Tunlid A."/>
        </authorList>
    </citation>
    <scope>NUCLEOTIDE SEQUENCE [LARGE SCALE GENOMIC DNA]</scope>
    <source>
        <strain evidence="1 2">CBS 661.87</strain>
    </source>
</reference>
<gene>
    <name evidence="1" type="ORF">D9615_002333</name>
</gene>